<keyword evidence="3" id="KW-1185">Reference proteome</keyword>
<feature type="region of interest" description="Disordered" evidence="1">
    <location>
        <begin position="1"/>
        <end position="41"/>
    </location>
</feature>
<reference evidence="2 3" key="1">
    <citation type="journal article" date="2019" name="Commun. Biol.">
        <title>The bagworm genome reveals a unique fibroin gene that provides high tensile strength.</title>
        <authorList>
            <person name="Kono N."/>
            <person name="Nakamura H."/>
            <person name="Ohtoshi R."/>
            <person name="Tomita M."/>
            <person name="Numata K."/>
            <person name="Arakawa K."/>
        </authorList>
    </citation>
    <scope>NUCLEOTIDE SEQUENCE [LARGE SCALE GENOMIC DNA]</scope>
</reference>
<evidence type="ECO:0000313" key="3">
    <source>
        <dbReference type="Proteomes" id="UP000299102"/>
    </source>
</evidence>
<feature type="region of interest" description="Disordered" evidence="1">
    <location>
        <begin position="131"/>
        <end position="160"/>
    </location>
</feature>
<comment type="caution">
    <text evidence="2">The sequence shown here is derived from an EMBL/GenBank/DDBJ whole genome shotgun (WGS) entry which is preliminary data.</text>
</comment>
<proteinExistence type="predicted"/>
<sequence length="160" mass="17727">MSLRTEVEARRGPKRENPIQIVRASPNSGEPSPVTGGDTMRKEELSISASELYHKTVAEAKAGPENSKNSPIAGHTFIVSFRCANQTIDQVVKILKEVADTKNMEIGVGRRIPTDIDRCVLRFAPWSALKETESSSHTQQKDGRKESNTWLFECGTNSRT</sequence>
<dbReference type="Proteomes" id="UP000299102">
    <property type="component" value="Unassembled WGS sequence"/>
</dbReference>
<dbReference type="EMBL" id="BGZK01000143">
    <property type="protein sequence ID" value="GBP22800.1"/>
    <property type="molecule type" value="Genomic_DNA"/>
</dbReference>
<name>A0A4C1U9N0_EUMVA</name>
<protein>
    <submittedName>
        <fullName evidence="2">Uncharacterized protein</fullName>
    </submittedName>
</protein>
<evidence type="ECO:0000313" key="2">
    <source>
        <dbReference type="EMBL" id="GBP22800.1"/>
    </source>
</evidence>
<gene>
    <name evidence="2" type="ORF">EVAR_13591_1</name>
</gene>
<feature type="compositionally biased region" description="Basic and acidic residues" evidence="1">
    <location>
        <begin position="1"/>
        <end position="17"/>
    </location>
</feature>
<evidence type="ECO:0000256" key="1">
    <source>
        <dbReference type="SAM" id="MobiDB-lite"/>
    </source>
</evidence>
<feature type="compositionally biased region" description="Basic and acidic residues" evidence="1">
    <location>
        <begin position="131"/>
        <end position="147"/>
    </location>
</feature>
<dbReference type="AlphaFoldDB" id="A0A4C1U9N0"/>
<organism evidence="2 3">
    <name type="scientific">Eumeta variegata</name>
    <name type="common">Bagworm moth</name>
    <name type="synonym">Eumeta japonica</name>
    <dbReference type="NCBI Taxonomy" id="151549"/>
    <lineage>
        <taxon>Eukaryota</taxon>
        <taxon>Metazoa</taxon>
        <taxon>Ecdysozoa</taxon>
        <taxon>Arthropoda</taxon>
        <taxon>Hexapoda</taxon>
        <taxon>Insecta</taxon>
        <taxon>Pterygota</taxon>
        <taxon>Neoptera</taxon>
        <taxon>Endopterygota</taxon>
        <taxon>Lepidoptera</taxon>
        <taxon>Glossata</taxon>
        <taxon>Ditrysia</taxon>
        <taxon>Tineoidea</taxon>
        <taxon>Psychidae</taxon>
        <taxon>Oiketicinae</taxon>
        <taxon>Eumeta</taxon>
    </lineage>
</organism>
<accession>A0A4C1U9N0</accession>